<organism evidence="2 3">
    <name type="scientific">Methylococcus capsulatus</name>
    <dbReference type="NCBI Taxonomy" id="414"/>
    <lineage>
        <taxon>Bacteria</taxon>
        <taxon>Pseudomonadati</taxon>
        <taxon>Pseudomonadota</taxon>
        <taxon>Gammaproteobacteria</taxon>
        <taxon>Methylococcales</taxon>
        <taxon>Methylococcaceae</taxon>
        <taxon>Methylococcus</taxon>
    </lineage>
</organism>
<keyword evidence="1" id="KW-0472">Membrane</keyword>
<sequence length="300" mass="31683">MREVMRDFAGLIMRGTGFAFLVASLLGILSLYFLPAASFCAAAMGLVSLRLGAGRGVLLALAVAVPVTACGYLFPPRPGLELPLLVLIGPLVLGAAALLRRDGRQGPALLFIGAVCMAGAIAIELISGNATAFWKSWLQHAVKGVKGATVEGFEENGTLVLMNGLIPLLVGASAFLTLLLARWWQSLLYNPDQFGAEFQRLRLPRAALAVAVALLVLAYFGRPALVMHLLLVGIMMYAFQGLAVVHGVVAQRGIGWTGWLPPYLALVFVPQFGAVGLAVLGAVDALANFRRLPAAERKVA</sequence>
<feature type="transmembrane region" description="Helical" evidence="1">
    <location>
        <begin position="160"/>
        <end position="181"/>
    </location>
</feature>
<evidence type="ECO:0000256" key="1">
    <source>
        <dbReference type="SAM" id="Phobius"/>
    </source>
</evidence>
<proteinExistence type="predicted"/>
<feature type="transmembrane region" description="Helical" evidence="1">
    <location>
        <begin position="80"/>
        <end position="99"/>
    </location>
</feature>
<keyword evidence="1" id="KW-1133">Transmembrane helix</keyword>
<feature type="transmembrane region" description="Helical" evidence="1">
    <location>
        <begin position="108"/>
        <end position="127"/>
    </location>
</feature>
<keyword evidence="1" id="KW-0812">Transmembrane</keyword>
<keyword evidence="3" id="KW-1185">Reference proteome</keyword>
<feature type="transmembrane region" description="Helical" evidence="1">
    <location>
        <begin position="226"/>
        <end position="250"/>
    </location>
</feature>
<evidence type="ECO:0000313" key="2">
    <source>
        <dbReference type="EMBL" id="WWF01427.1"/>
    </source>
</evidence>
<protein>
    <recommendedName>
        <fullName evidence="4">DUF2232 domain-containing protein</fullName>
    </recommendedName>
</protein>
<dbReference type="EMBL" id="CP104311">
    <property type="protein sequence ID" value="WWF01427.1"/>
    <property type="molecule type" value="Genomic_DNA"/>
</dbReference>
<evidence type="ECO:0000313" key="3">
    <source>
        <dbReference type="Proteomes" id="UP001359308"/>
    </source>
</evidence>
<reference evidence="2 3" key="1">
    <citation type="submission" date="2022-09" db="EMBL/GenBank/DDBJ databases">
        <authorList>
            <person name="Giprobiosintez L."/>
        </authorList>
    </citation>
    <scope>NUCLEOTIDE SEQUENCE [LARGE SCALE GENOMIC DNA]</scope>
    <source>
        <strain evidence="3">VKPM-B-12549 (GBS-15)</strain>
    </source>
</reference>
<dbReference type="Proteomes" id="UP001359308">
    <property type="component" value="Chromosome"/>
</dbReference>
<gene>
    <name evidence="2" type="ORF">N4J17_13280</name>
</gene>
<accession>A0ABZ2F573</accession>
<dbReference type="RefSeq" id="WP_198321900.1">
    <property type="nucleotide sequence ID" value="NZ_CP104311.1"/>
</dbReference>
<name>A0ABZ2F573_METCP</name>
<feature type="transmembrane region" description="Helical" evidence="1">
    <location>
        <begin position="56"/>
        <end position="74"/>
    </location>
</feature>
<feature type="transmembrane region" description="Helical" evidence="1">
    <location>
        <begin position="20"/>
        <end position="44"/>
    </location>
</feature>
<feature type="transmembrane region" description="Helical" evidence="1">
    <location>
        <begin position="262"/>
        <end position="283"/>
    </location>
</feature>
<evidence type="ECO:0008006" key="4">
    <source>
        <dbReference type="Google" id="ProtNLM"/>
    </source>
</evidence>
<feature type="transmembrane region" description="Helical" evidence="1">
    <location>
        <begin position="202"/>
        <end position="220"/>
    </location>
</feature>